<dbReference type="InterPro" id="IPR050155">
    <property type="entry name" value="HAD-like_hydrolase_sf"/>
</dbReference>
<dbReference type="eggNOG" id="COG0546">
    <property type="taxonomic scope" value="Bacteria"/>
</dbReference>
<dbReference type="Gene3D" id="1.10.150.240">
    <property type="entry name" value="Putative phosphatase, domain 2"/>
    <property type="match status" value="1"/>
</dbReference>
<gene>
    <name evidence="1" type="ordered locus">Oter_2411</name>
</gene>
<protein>
    <submittedName>
        <fullName evidence="1">Haloacid dehalogenase domain protein hydrolase</fullName>
    </submittedName>
</protein>
<dbReference type="Gene3D" id="3.40.50.1000">
    <property type="entry name" value="HAD superfamily/HAD-like"/>
    <property type="match status" value="1"/>
</dbReference>
<dbReference type="PANTHER" id="PTHR43434">
    <property type="entry name" value="PHOSPHOGLYCOLATE PHOSPHATASE"/>
    <property type="match status" value="1"/>
</dbReference>
<keyword evidence="2" id="KW-1185">Reference proteome</keyword>
<dbReference type="InterPro" id="IPR023198">
    <property type="entry name" value="PGP-like_dom2"/>
</dbReference>
<dbReference type="OrthoDB" id="9792518at2"/>
<sequence>MKLVMFDMDGTLTDSFSLDENCYLLAIEQALGLPPVDLDWESITHASSAFWLQEITRRARGTAPTAEEARSVQLRLIAVMDEVTARTGRCTREIPGAAACLRWLREHGYAIAIASGDWELTARHKLSRASIPCEQVPAAFCDLCHPRIEIMQTALARATRHYGCAEFEQIIYVGDGVWDARACRELGWPLIGVGTGAPAAQLRALGVSPVIANYQPIDGFIHALEQAVPPGSRIRSLV</sequence>
<dbReference type="GO" id="GO:0008967">
    <property type="term" value="F:phosphoglycolate phosphatase activity"/>
    <property type="evidence" value="ECO:0007669"/>
    <property type="project" value="TreeGrafter"/>
</dbReference>
<dbReference type="AlphaFoldDB" id="B1ZS94"/>
<accession>B1ZS94</accession>
<dbReference type="Proteomes" id="UP000007013">
    <property type="component" value="Chromosome"/>
</dbReference>
<dbReference type="Pfam" id="PF00702">
    <property type="entry name" value="Hydrolase"/>
    <property type="match status" value="1"/>
</dbReference>
<dbReference type="PANTHER" id="PTHR43434:SF16">
    <property type="entry name" value="BLL8046 PROTEIN"/>
    <property type="match status" value="1"/>
</dbReference>
<name>B1ZS94_OPITP</name>
<reference evidence="1 2" key="1">
    <citation type="journal article" date="2011" name="J. Bacteriol.">
        <title>Genome sequence of the verrucomicrobium Opitutus terrae PB90-1, an abundant inhabitant of rice paddy soil ecosystems.</title>
        <authorList>
            <person name="van Passel M.W."/>
            <person name="Kant R."/>
            <person name="Palva A."/>
            <person name="Copeland A."/>
            <person name="Lucas S."/>
            <person name="Lapidus A."/>
            <person name="Glavina del Rio T."/>
            <person name="Pitluck S."/>
            <person name="Goltsman E."/>
            <person name="Clum A."/>
            <person name="Sun H."/>
            <person name="Schmutz J."/>
            <person name="Larimer F.W."/>
            <person name="Land M.L."/>
            <person name="Hauser L."/>
            <person name="Kyrpides N."/>
            <person name="Mikhailova N."/>
            <person name="Richardson P.P."/>
            <person name="Janssen P.H."/>
            <person name="de Vos W.M."/>
            <person name="Smidt H."/>
        </authorList>
    </citation>
    <scope>NUCLEOTIDE SEQUENCE [LARGE SCALE GENOMIC DNA]</scope>
    <source>
        <strain evidence="2">DSM 11246 / JCM 15787 / PB90-1</strain>
    </source>
</reference>
<dbReference type="HOGENOM" id="CLU_045011_18_1_0"/>
<evidence type="ECO:0000313" key="1">
    <source>
        <dbReference type="EMBL" id="ACB75693.1"/>
    </source>
</evidence>
<dbReference type="GO" id="GO:0005829">
    <property type="term" value="C:cytosol"/>
    <property type="evidence" value="ECO:0007669"/>
    <property type="project" value="TreeGrafter"/>
</dbReference>
<dbReference type="RefSeq" id="WP_012375230.1">
    <property type="nucleotide sequence ID" value="NC_010571.1"/>
</dbReference>
<dbReference type="SUPFAM" id="SSF56784">
    <property type="entry name" value="HAD-like"/>
    <property type="match status" value="1"/>
</dbReference>
<proteinExistence type="predicted"/>
<dbReference type="InterPro" id="IPR023214">
    <property type="entry name" value="HAD_sf"/>
</dbReference>
<dbReference type="KEGG" id="ote:Oter_2411"/>
<keyword evidence="1" id="KW-0378">Hydrolase</keyword>
<evidence type="ECO:0000313" key="2">
    <source>
        <dbReference type="Proteomes" id="UP000007013"/>
    </source>
</evidence>
<dbReference type="EMBL" id="CP001032">
    <property type="protein sequence ID" value="ACB75693.1"/>
    <property type="molecule type" value="Genomic_DNA"/>
</dbReference>
<dbReference type="GO" id="GO:0006281">
    <property type="term" value="P:DNA repair"/>
    <property type="evidence" value="ECO:0007669"/>
    <property type="project" value="TreeGrafter"/>
</dbReference>
<dbReference type="STRING" id="452637.Oter_2411"/>
<dbReference type="InterPro" id="IPR036412">
    <property type="entry name" value="HAD-like_sf"/>
</dbReference>
<organism evidence="1 2">
    <name type="scientific">Opitutus terrae (strain DSM 11246 / JCM 15787 / PB90-1)</name>
    <dbReference type="NCBI Taxonomy" id="452637"/>
    <lineage>
        <taxon>Bacteria</taxon>
        <taxon>Pseudomonadati</taxon>
        <taxon>Verrucomicrobiota</taxon>
        <taxon>Opitutia</taxon>
        <taxon>Opitutales</taxon>
        <taxon>Opitutaceae</taxon>
        <taxon>Opitutus</taxon>
    </lineage>
</organism>